<dbReference type="Pfam" id="PF01370">
    <property type="entry name" value="Epimerase"/>
    <property type="match status" value="1"/>
</dbReference>
<dbReference type="EMBL" id="QFGA01000001">
    <property type="protein sequence ID" value="TEB06603.1"/>
    <property type="molecule type" value="Genomic_DNA"/>
</dbReference>
<protein>
    <submittedName>
        <fullName evidence="3">dTDP-glucose 4,6-dehydratase</fullName>
        <ecNumber evidence="3">4.2.1.46</ecNumber>
    </submittedName>
</protein>
<evidence type="ECO:0000256" key="1">
    <source>
        <dbReference type="ARBA" id="ARBA00007637"/>
    </source>
</evidence>
<dbReference type="PANTHER" id="PTHR43000">
    <property type="entry name" value="DTDP-D-GLUCOSE 4,6-DEHYDRATASE-RELATED"/>
    <property type="match status" value="1"/>
</dbReference>
<evidence type="ECO:0000313" key="4">
    <source>
        <dbReference type="Proteomes" id="UP000298324"/>
    </source>
</evidence>
<dbReference type="InterPro" id="IPR036291">
    <property type="entry name" value="NAD(P)-bd_dom_sf"/>
</dbReference>
<evidence type="ECO:0000259" key="2">
    <source>
        <dbReference type="Pfam" id="PF01370"/>
    </source>
</evidence>
<sequence length="316" mass="34750">MRLKGRHVLVTGGAGFLGSHLCEKLLLEGARVRVLDKLTTGREDNLHPLKKQVELVNSDIACEDSVMSATRDIDTIVHLAFPMVLRLRSIETAVVTEALAGFMNLIKAALERNVLLIYISSIAVYGNQKYVPIDENHPLEPVQVHGAVKLAEEFLCRTLALSDGLAAVILRPSDIYGPRNTRISVPIKFLLQAIRNEPITVYGDGSDSRTYTYVSDFSEAVVLSMILPEAIGGIFNVGGDECVSMRQLACEVKKVTGSSSPVIHQDSPAAGRKLIVDSLKAKKILGFQPATNITDGLAETYRWLKENQRYFQLLSY</sequence>
<evidence type="ECO:0000313" key="3">
    <source>
        <dbReference type="EMBL" id="TEB06603.1"/>
    </source>
</evidence>
<gene>
    <name evidence="3" type="primary">strE</name>
    <name evidence="3" type="ORF">Psch_00135</name>
</gene>
<comment type="caution">
    <text evidence="3">The sequence shown here is derived from an EMBL/GenBank/DDBJ whole genome shotgun (WGS) entry which is preliminary data.</text>
</comment>
<dbReference type="RefSeq" id="WP_134216942.1">
    <property type="nucleotide sequence ID" value="NZ_QFGA01000001.1"/>
</dbReference>
<name>A0A4Y7RCZ7_9FIRM</name>
<reference evidence="3 4" key="1">
    <citation type="journal article" date="2018" name="Environ. Microbiol.">
        <title>Novel energy conservation strategies and behaviour of Pelotomaculum schinkii driving syntrophic propionate catabolism.</title>
        <authorList>
            <person name="Hidalgo-Ahumada C.A.P."/>
            <person name="Nobu M.K."/>
            <person name="Narihiro T."/>
            <person name="Tamaki H."/>
            <person name="Liu W.T."/>
            <person name="Kamagata Y."/>
            <person name="Stams A.J.M."/>
            <person name="Imachi H."/>
            <person name="Sousa D.Z."/>
        </authorList>
    </citation>
    <scope>NUCLEOTIDE SEQUENCE [LARGE SCALE GENOMIC DNA]</scope>
    <source>
        <strain evidence="3 4">HH</strain>
    </source>
</reference>
<dbReference type="Gene3D" id="3.40.50.720">
    <property type="entry name" value="NAD(P)-binding Rossmann-like Domain"/>
    <property type="match status" value="1"/>
</dbReference>
<dbReference type="SUPFAM" id="SSF51735">
    <property type="entry name" value="NAD(P)-binding Rossmann-fold domains"/>
    <property type="match status" value="1"/>
</dbReference>
<keyword evidence="4" id="KW-1185">Reference proteome</keyword>
<comment type="similarity">
    <text evidence="1">Belongs to the NAD(P)-dependent epimerase/dehydratase family.</text>
</comment>
<organism evidence="3 4">
    <name type="scientific">Pelotomaculum schinkii</name>
    <dbReference type="NCBI Taxonomy" id="78350"/>
    <lineage>
        <taxon>Bacteria</taxon>
        <taxon>Bacillati</taxon>
        <taxon>Bacillota</taxon>
        <taxon>Clostridia</taxon>
        <taxon>Eubacteriales</taxon>
        <taxon>Desulfotomaculaceae</taxon>
        <taxon>Pelotomaculum</taxon>
    </lineage>
</organism>
<accession>A0A4Y7RCZ7</accession>
<proteinExistence type="inferred from homology"/>
<feature type="domain" description="NAD-dependent epimerase/dehydratase" evidence="2">
    <location>
        <begin position="8"/>
        <end position="238"/>
    </location>
</feature>
<keyword evidence="3" id="KW-0456">Lyase</keyword>
<dbReference type="EC" id="4.2.1.46" evidence="3"/>
<dbReference type="Proteomes" id="UP000298324">
    <property type="component" value="Unassembled WGS sequence"/>
</dbReference>
<dbReference type="AlphaFoldDB" id="A0A4Y7RCZ7"/>
<dbReference type="GO" id="GO:0008460">
    <property type="term" value="F:dTDP-glucose 4,6-dehydratase activity"/>
    <property type="evidence" value="ECO:0007669"/>
    <property type="project" value="UniProtKB-EC"/>
</dbReference>
<dbReference type="InterPro" id="IPR001509">
    <property type="entry name" value="Epimerase_deHydtase"/>
</dbReference>